<keyword evidence="1" id="KW-0732">Signal</keyword>
<dbReference type="RefSeq" id="WP_318643570.1">
    <property type="nucleotide sequence ID" value="NZ_CP137892.1"/>
</dbReference>
<keyword evidence="3" id="KW-1185">Reference proteome</keyword>
<dbReference type="EMBL" id="CP137892">
    <property type="protein sequence ID" value="WPC04473.1"/>
    <property type="molecule type" value="Genomic_DNA"/>
</dbReference>
<name>A0ABZ0PTH0_9PSED</name>
<feature type="signal peptide" evidence="1">
    <location>
        <begin position="1"/>
        <end position="19"/>
    </location>
</feature>
<sequence>MSRRFLSLLAGLLGVTATAQMPALAESDALLIVSRERLIVATPCEIGLYLHERLAARLFPGQSAAFNLPPGEVSLRLATLGGDDCQPGIRLPDGQRLSLQAGQVSRYRIAQGEAGLYLLPAP</sequence>
<feature type="chain" id="PRO_5045230491" evidence="1">
    <location>
        <begin position="20"/>
        <end position="122"/>
    </location>
</feature>
<dbReference type="Proteomes" id="UP001305928">
    <property type="component" value="Chromosome"/>
</dbReference>
<gene>
    <name evidence="2" type="ORF">SBP02_17130</name>
</gene>
<protein>
    <submittedName>
        <fullName evidence="2">Uncharacterized protein</fullName>
    </submittedName>
</protein>
<evidence type="ECO:0000313" key="3">
    <source>
        <dbReference type="Proteomes" id="UP001305928"/>
    </source>
</evidence>
<organism evidence="2 3">
    <name type="scientific">Pseudomonas benzenivorans</name>
    <dbReference type="NCBI Taxonomy" id="556533"/>
    <lineage>
        <taxon>Bacteria</taxon>
        <taxon>Pseudomonadati</taxon>
        <taxon>Pseudomonadota</taxon>
        <taxon>Gammaproteobacteria</taxon>
        <taxon>Pseudomonadales</taxon>
        <taxon>Pseudomonadaceae</taxon>
        <taxon>Pseudomonas</taxon>
    </lineage>
</organism>
<proteinExistence type="predicted"/>
<reference evidence="2 3" key="1">
    <citation type="submission" date="2023-11" db="EMBL/GenBank/DDBJ databases">
        <title>Complete genome of Pseudomonas benzenivorans BA3361.</title>
        <authorList>
            <person name="Shin S.Y."/>
            <person name="Song J."/>
            <person name="Kang H."/>
        </authorList>
    </citation>
    <scope>NUCLEOTIDE SEQUENCE [LARGE SCALE GENOMIC DNA]</scope>
    <source>
        <strain evidence="2 3">HNIBRBA3361</strain>
    </source>
</reference>
<evidence type="ECO:0000256" key="1">
    <source>
        <dbReference type="SAM" id="SignalP"/>
    </source>
</evidence>
<accession>A0ABZ0PTH0</accession>
<evidence type="ECO:0000313" key="2">
    <source>
        <dbReference type="EMBL" id="WPC04473.1"/>
    </source>
</evidence>